<dbReference type="GO" id="GO:0055085">
    <property type="term" value="P:transmembrane transport"/>
    <property type="evidence" value="ECO:0007669"/>
    <property type="project" value="TreeGrafter"/>
</dbReference>
<organism evidence="7 8">
    <name type="scientific">Candidatus Cerribacteria bacterium 'Amazon FNV 2010 28 9'</name>
    <dbReference type="NCBI Taxonomy" id="2081795"/>
    <lineage>
        <taxon>Bacteria</taxon>
        <taxon>Candidatus Cerribacteria</taxon>
    </lineage>
</organism>
<feature type="transmembrane region" description="Helical" evidence="6">
    <location>
        <begin position="202"/>
        <end position="225"/>
    </location>
</feature>
<sequence length="253" mass="28204">MKETKIEISMRTIATLLLVAVGIYVFTRITDILLQIFVAFVLMTALNPIVNRLQKLKMSRMIAILLTYFLFVGSLIVIIAAIVPPFADQTGKLLTLLNIPSDPLMEKISHLRFTASEIWSLFTQYGGSLSQVLSVVLSAFSVLFTIFTVLVMSVYLILDRERLHTYVMVLFRSSNRDGKEQRSRELLQRIEHSLGSWVRGEFLLMVAIGVMTFIGLSILNIPYALPLAIFAGLMEALPNIGPTLSAIPAILVA</sequence>
<evidence type="ECO:0000256" key="2">
    <source>
        <dbReference type="ARBA" id="ARBA00009773"/>
    </source>
</evidence>
<keyword evidence="5 6" id="KW-0472">Membrane</keyword>
<dbReference type="Proteomes" id="UP000246104">
    <property type="component" value="Unassembled WGS sequence"/>
</dbReference>
<comment type="subcellular location">
    <subcellularLocation>
        <location evidence="1">Membrane</location>
        <topology evidence="1">Multi-pass membrane protein</topology>
    </subcellularLocation>
</comment>
<comment type="similarity">
    <text evidence="2">Belongs to the autoinducer-2 exporter (AI-2E) (TC 2.A.86) family.</text>
</comment>
<keyword evidence="3 6" id="KW-0812">Transmembrane</keyword>
<name>A0A317JN56_9BACT</name>
<evidence type="ECO:0000256" key="6">
    <source>
        <dbReference type="SAM" id="Phobius"/>
    </source>
</evidence>
<dbReference type="EMBL" id="PSRQ01000044">
    <property type="protein sequence ID" value="PWU23151.1"/>
    <property type="molecule type" value="Genomic_DNA"/>
</dbReference>
<evidence type="ECO:0000256" key="3">
    <source>
        <dbReference type="ARBA" id="ARBA00022692"/>
    </source>
</evidence>
<proteinExistence type="inferred from homology"/>
<evidence type="ECO:0000256" key="4">
    <source>
        <dbReference type="ARBA" id="ARBA00022989"/>
    </source>
</evidence>
<dbReference type="GO" id="GO:0016020">
    <property type="term" value="C:membrane"/>
    <property type="evidence" value="ECO:0007669"/>
    <property type="project" value="UniProtKB-SubCell"/>
</dbReference>
<evidence type="ECO:0000256" key="1">
    <source>
        <dbReference type="ARBA" id="ARBA00004141"/>
    </source>
</evidence>
<keyword evidence="4 6" id="KW-1133">Transmembrane helix</keyword>
<evidence type="ECO:0000256" key="5">
    <source>
        <dbReference type="ARBA" id="ARBA00023136"/>
    </source>
</evidence>
<dbReference type="PANTHER" id="PTHR21716">
    <property type="entry name" value="TRANSMEMBRANE PROTEIN"/>
    <property type="match status" value="1"/>
</dbReference>
<accession>A0A317JN56</accession>
<gene>
    <name evidence="7" type="ORF">C5B42_03860</name>
</gene>
<feature type="transmembrane region" description="Helical" evidence="6">
    <location>
        <begin position="9"/>
        <end position="26"/>
    </location>
</feature>
<comment type="caution">
    <text evidence="7">The sequence shown here is derived from an EMBL/GenBank/DDBJ whole genome shotgun (WGS) entry which is preliminary data.</text>
</comment>
<protein>
    <recommendedName>
        <fullName evidence="9">AI-2E family transporter</fullName>
    </recommendedName>
</protein>
<dbReference type="PANTHER" id="PTHR21716:SF62">
    <property type="entry name" value="TRANSPORT PROTEIN YDBI-RELATED"/>
    <property type="match status" value="1"/>
</dbReference>
<dbReference type="Pfam" id="PF01594">
    <property type="entry name" value="AI-2E_transport"/>
    <property type="match status" value="1"/>
</dbReference>
<feature type="transmembrane region" description="Helical" evidence="6">
    <location>
        <begin position="132"/>
        <end position="158"/>
    </location>
</feature>
<dbReference type="AlphaFoldDB" id="A0A317JN56"/>
<evidence type="ECO:0008006" key="9">
    <source>
        <dbReference type="Google" id="ProtNLM"/>
    </source>
</evidence>
<evidence type="ECO:0000313" key="7">
    <source>
        <dbReference type="EMBL" id="PWU23151.1"/>
    </source>
</evidence>
<dbReference type="InterPro" id="IPR002549">
    <property type="entry name" value="AI-2E-like"/>
</dbReference>
<feature type="transmembrane region" description="Helical" evidence="6">
    <location>
        <begin position="62"/>
        <end position="87"/>
    </location>
</feature>
<reference evidence="7 8" key="1">
    <citation type="submission" date="2018-02" db="EMBL/GenBank/DDBJ databases">
        <title>Genomic Reconstructions from Amazon Rainforest and Pasture Soil Reveal Novel Insights into the Physiology of Candidate Phyla in Tropical Sites.</title>
        <authorList>
            <person name="Kroeger M.E."/>
            <person name="Delmont T."/>
            <person name="Eren A.M."/>
            <person name="Guo J."/>
            <person name="Meyer K.M."/>
            <person name="Khan K."/>
            <person name="Rodrigues J.L.M."/>
            <person name="Bohannan B.J.M."/>
            <person name="Tringe S."/>
            <person name="Borges C.D."/>
            <person name="Tiedje J."/>
            <person name="Tsai S.M."/>
            <person name="Nusslein K."/>
        </authorList>
    </citation>
    <scope>NUCLEOTIDE SEQUENCE [LARGE SCALE GENOMIC DNA]</scope>
    <source>
        <strain evidence="7">Amazon FNV 2010 28 9</strain>
    </source>
</reference>
<evidence type="ECO:0000313" key="8">
    <source>
        <dbReference type="Proteomes" id="UP000246104"/>
    </source>
</evidence>
<feature type="non-terminal residue" evidence="7">
    <location>
        <position position="253"/>
    </location>
</feature>
<feature type="transmembrane region" description="Helical" evidence="6">
    <location>
        <begin position="32"/>
        <end position="50"/>
    </location>
</feature>